<accession>A0A4U1C3H2</accession>
<keyword evidence="2" id="KW-1277">Toxin-antitoxin system</keyword>
<dbReference type="InterPro" id="IPR029060">
    <property type="entry name" value="PIN-like_dom_sf"/>
</dbReference>
<feature type="domain" description="PIN" evidence="8">
    <location>
        <begin position="43"/>
        <end position="80"/>
    </location>
</feature>
<keyword evidence="4" id="KW-0479">Metal-binding</keyword>
<dbReference type="GO" id="GO:0004518">
    <property type="term" value="F:nuclease activity"/>
    <property type="evidence" value="ECO:0007669"/>
    <property type="project" value="UniProtKB-KW"/>
</dbReference>
<dbReference type="SUPFAM" id="SSF88723">
    <property type="entry name" value="PIN domain-like"/>
    <property type="match status" value="1"/>
</dbReference>
<reference evidence="9 10" key="1">
    <citation type="submission" date="2019-04" db="EMBL/GenBank/DDBJ databases">
        <title>Pedobacter sp. AR-3-17 sp. nov., isolated from Arctic soil.</title>
        <authorList>
            <person name="Dahal R.H."/>
            <person name="Kim D.-U."/>
        </authorList>
    </citation>
    <scope>NUCLEOTIDE SEQUENCE [LARGE SCALE GENOMIC DNA]</scope>
    <source>
        <strain evidence="9 10">AR-3-17</strain>
    </source>
</reference>
<evidence type="ECO:0000313" key="10">
    <source>
        <dbReference type="Proteomes" id="UP000308181"/>
    </source>
</evidence>
<dbReference type="RefSeq" id="WP_136825475.1">
    <property type="nucleotide sequence ID" value="NZ_SWBP01000002.1"/>
</dbReference>
<evidence type="ECO:0000256" key="1">
    <source>
        <dbReference type="ARBA" id="ARBA00001946"/>
    </source>
</evidence>
<keyword evidence="6" id="KW-0460">Magnesium</keyword>
<dbReference type="Proteomes" id="UP000308181">
    <property type="component" value="Unassembled WGS sequence"/>
</dbReference>
<comment type="similarity">
    <text evidence="7">Belongs to the PINc/VapC protein family.</text>
</comment>
<name>A0A4U1C3H2_9SPHI</name>
<keyword evidence="5" id="KW-0378">Hydrolase</keyword>
<dbReference type="InterPro" id="IPR050556">
    <property type="entry name" value="Type_II_TA_system_RNase"/>
</dbReference>
<evidence type="ECO:0000259" key="8">
    <source>
        <dbReference type="Pfam" id="PF01850"/>
    </source>
</evidence>
<dbReference type="PANTHER" id="PTHR33653">
    <property type="entry name" value="RIBONUCLEASE VAPC2"/>
    <property type="match status" value="1"/>
</dbReference>
<sequence>MTGNDIIIDTNVVIELFKGNTIMSILLIADKETANQYGLIKTQLLQKGKPIPENDIWIAATAKQHQIKLITLDKHFLEVEGILLEKI</sequence>
<dbReference type="PANTHER" id="PTHR33653:SF1">
    <property type="entry name" value="RIBONUCLEASE VAPC2"/>
    <property type="match status" value="1"/>
</dbReference>
<dbReference type="GO" id="GO:0046872">
    <property type="term" value="F:metal ion binding"/>
    <property type="evidence" value="ECO:0007669"/>
    <property type="project" value="UniProtKB-KW"/>
</dbReference>
<dbReference type="EMBL" id="SWBP01000002">
    <property type="protein sequence ID" value="TKB98659.1"/>
    <property type="molecule type" value="Genomic_DNA"/>
</dbReference>
<dbReference type="Pfam" id="PF01850">
    <property type="entry name" value="PIN"/>
    <property type="match status" value="1"/>
</dbReference>
<dbReference type="GO" id="GO:0016787">
    <property type="term" value="F:hydrolase activity"/>
    <property type="evidence" value="ECO:0007669"/>
    <property type="project" value="UniProtKB-KW"/>
</dbReference>
<organism evidence="9 10">
    <name type="scientific">Pedobacter cryophilus</name>
    <dbReference type="NCBI Taxonomy" id="2571271"/>
    <lineage>
        <taxon>Bacteria</taxon>
        <taxon>Pseudomonadati</taxon>
        <taxon>Bacteroidota</taxon>
        <taxon>Sphingobacteriia</taxon>
        <taxon>Sphingobacteriales</taxon>
        <taxon>Sphingobacteriaceae</taxon>
        <taxon>Pedobacter</taxon>
    </lineage>
</organism>
<dbReference type="OrthoDB" id="9804823at2"/>
<comment type="caution">
    <text evidence="9">The sequence shown here is derived from an EMBL/GenBank/DDBJ whole genome shotgun (WGS) entry which is preliminary data.</text>
</comment>
<gene>
    <name evidence="9" type="ORF">FA046_05950</name>
</gene>
<evidence type="ECO:0000256" key="3">
    <source>
        <dbReference type="ARBA" id="ARBA00022722"/>
    </source>
</evidence>
<evidence type="ECO:0000313" key="9">
    <source>
        <dbReference type="EMBL" id="TKB98659.1"/>
    </source>
</evidence>
<protein>
    <submittedName>
        <fullName evidence="9">Type II toxin-antitoxin system VapC family toxin</fullName>
    </submittedName>
</protein>
<keyword evidence="3" id="KW-0540">Nuclease</keyword>
<proteinExistence type="inferred from homology"/>
<dbReference type="Gene3D" id="3.40.50.1010">
    <property type="entry name" value="5'-nuclease"/>
    <property type="match status" value="1"/>
</dbReference>
<evidence type="ECO:0000256" key="6">
    <source>
        <dbReference type="ARBA" id="ARBA00022842"/>
    </source>
</evidence>
<evidence type="ECO:0000256" key="7">
    <source>
        <dbReference type="ARBA" id="ARBA00038093"/>
    </source>
</evidence>
<dbReference type="AlphaFoldDB" id="A0A4U1C3H2"/>
<evidence type="ECO:0000256" key="2">
    <source>
        <dbReference type="ARBA" id="ARBA00022649"/>
    </source>
</evidence>
<dbReference type="InterPro" id="IPR002716">
    <property type="entry name" value="PIN_dom"/>
</dbReference>
<evidence type="ECO:0000256" key="4">
    <source>
        <dbReference type="ARBA" id="ARBA00022723"/>
    </source>
</evidence>
<evidence type="ECO:0000256" key="5">
    <source>
        <dbReference type="ARBA" id="ARBA00022801"/>
    </source>
</evidence>
<keyword evidence="10" id="KW-1185">Reference proteome</keyword>
<comment type="cofactor">
    <cofactor evidence="1">
        <name>Mg(2+)</name>
        <dbReference type="ChEBI" id="CHEBI:18420"/>
    </cofactor>
</comment>